<gene>
    <name evidence="1" type="ORF">BCR42DRAFT_427147</name>
</gene>
<organism evidence="1 2">
    <name type="scientific">Absidia repens</name>
    <dbReference type="NCBI Taxonomy" id="90262"/>
    <lineage>
        <taxon>Eukaryota</taxon>
        <taxon>Fungi</taxon>
        <taxon>Fungi incertae sedis</taxon>
        <taxon>Mucoromycota</taxon>
        <taxon>Mucoromycotina</taxon>
        <taxon>Mucoromycetes</taxon>
        <taxon>Mucorales</taxon>
        <taxon>Cunninghamellaceae</taxon>
        <taxon>Absidia</taxon>
    </lineage>
</organism>
<proteinExistence type="predicted"/>
<dbReference type="Proteomes" id="UP000193560">
    <property type="component" value="Unassembled WGS sequence"/>
</dbReference>
<comment type="caution">
    <text evidence="1">The sequence shown here is derived from an EMBL/GenBank/DDBJ whole genome shotgun (WGS) entry which is preliminary data.</text>
</comment>
<sequence length="81" mass="9939">MCFYYEKITPKRYRYKLCKHKDVRFDEESGELKTTYYFPENLQTYLDTHHITLPPTDEWVYVKDEFLDENVKSFSCNNLPI</sequence>
<evidence type="ECO:0000313" key="2">
    <source>
        <dbReference type="Proteomes" id="UP000193560"/>
    </source>
</evidence>
<dbReference type="EMBL" id="MCGE01000039">
    <property type="protein sequence ID" value="ORZ06439.1"/>
    <property type="molecule type" value="Genomic_DNA"/>
</dbReference>
<keyword evidence="2" id="KW-1185">Reference proteome</keyword>
<dbReference type="AlphaFoldDB" id="A0A1X2I058"/>
<accession>A0A1X2I058</accession>
<name>A0A1X2I058_9FUNG</name>
<reference evidence="1 2" key="1">
    <citation type="submission" date="2016-07" db="EMBL/GenBank/DDBJ databases">
        <title>Pervasive Adenine N6-methylation of Active Genes in Fungi.</title>
        <authorList>
            <consortium name="DOE Joint Genome Institute"/>
            <person name="Mondo S.J."/>
            <person name="Dannebaum R.O."/>
            <person name="Kuo R.C."/>
            <person name="Labutti K."/>
            <person name="Haridas S."/>
            <person name="Kuo A."/>
            <person name="Salamov A."/>
            <person name="Ahrendt S.R."/>
            <person name="Lipzen A."/>
            <person name="Sullivan W."/>
            <person name="Andreopoulos W.B."/>
            <person name="Clum A."/>
            <person name="Lindquist E."/>
            <person name="Daum C."/>
            <person name="Ramamoorthy G.K."/>
            <person name="Gryganskyi A."/>
            <person name="Culley D."/>
            <person name="Magnuson J.K."/>
            <person name="James T.Y."/>
            <person name="O'Malley M.A."/>
            <person name="Stajich J.E."/>
            <person name="Spatafora J.W."/>
            <person name="Visel A."/>
            <person name="Grigoriev I.V."/>
        </authorList>
    </citation>
    <scope>NUCLEOTIDE SEQUENCE [LARGE SCALE GENOMIC DNA]</scope>
    <source>
        <strain evidence="1 2">NRRL 1336</strain>
    </source>
</reference>
<protein>
    <submittedName>
        <fullName evidence="1">Uncharacterized protein</fullName>
    </submittedName>
</protein>
<evidence type="ECO:0000313" key="1">
    <source>
        <dbReference type="EMBL" id="ORZ06439.1"/>
    </source>
</evidence>